<reference evidence="1" key="1">
    <citation type="journal article" date="2023" name="Int. J. Syst. Evol. Microbiol.">
        <title>Sinisalibacter aestuarii sp. nov., isolated from estuarine sediment of the Arakawa River.</title>
        <authorList>
            <person name="Arafat S.T."/>
            <person name="Hirano S."/>
            <person name="Sato A."/>
            <person name="Takeuchi K."/>
            <person name="Yasuda T."/>
            <person name="Terahara T."/>
            <person name="Hamada M."/>
            <person name="Kobayashi T."/>
        </authorList>
    </citation>
    <scope>NUCLEOTIDE SEQUENCE</scope>
    <source>
        <strain evidence="1">B-399</strain>
    </source>
</reference>
<evidence type="ECO:0000313" key="1">
    <source>
        <dbReference type="EMBL" id="GKY87448.1"/>
    </source>
</evidence>
<keyword evidence="2" id="KW-1185">Reference proteome</keyword>
<evidence type="ECO:0008006" key="3">
    <source>
        <dbReference type="Google" id="ProtNLM"/>
    </source>
</evidence>
<accession>A0ABQ5LRT5</accession>
<dbReference type="Pfam" id="PF20181">
    <property type="entry name" value="DUF6544"/>
    <property type="match status" value="1"/>
</dbReference>
<gene>
    <name evidence="1" type="ORF">STA1M1_13170</name>
</gene>
<comment type="caution">
    <text evidence="1">The sequence shown here is derived from an EMBL/GenBank/DDBJ whole genome shotgun (WGS) entry which is preliminary data.</text>
</comment>
<organism evidence="1 2">
    <name type="scientific">Sinisalibacter aestuarii</name>
    <dbReference type="NCBI Taxonomy" id="2949426"/>
    <lineage>
        <taxon>Bacteria</taxon>
        <taxon>Pseudomonadati</taxon>
        <taxon>Pseudomonadota</taxon>
        <taxon>Alphaproteobacteria</taxon>
        <taxon>Rhodobacterales</taxon>
        <taxon>Roseobacteraceae</taxon>
        <taxon>Sinisalibacter</taxon>
    </lineage>
</organism>
<dbReference type="InterPro" id="IPR046674">
    <property type="entry name" value="DUF6544"/>
</dbReference>
<proteinExistence type="predicted"/>
<dbReference type="Proteomes" id="UP001144205">
    <property type="component" value="Unassembled WGS sequence"/>
</dbReference>
<name>A0ABQ5LRT5_9RHOB</name>
<evidence type="ECO:0000313" key="2">
    <source>
        <dbReference type="Proteomes" id="UP001144205"/>
    </source>
</evidence>
<protein>
    <recommendedName>
        <fullName evidence="3">DUF4893 domain-containing protein</fullName>
    </recommendedName>
</protein>
<dbReference type="EMBL" id="BROH01000002">
    <property type="protein sequence ID" value="GKY87448.1"/>
    <property type="molecule type" value="Genomic_DNA"/>
</dbReference>
<sequence>MKIVFAGIAALLALAVAVTLIFAAGFSRGVARLDARLAEASPGAPRQDLPPEVAAFARRGLAGSDPARALALKQSAEMRLKPGAGWTALAARQTIATARPGFAWLAEMRLGPLPVVRVLDSYADGAGLLDVRFFGAFRLDAYEGPEAALSEGLRYLAELPWSPDAILTNRAITWEMRAEGVAARMGTEGGPAEVVFTLDAAGDIVGVQARGRPATLPDGRVVPLDWRGAFSDYAEIDGRRIPTRGEVGYVYPDGYESYFLGRVTALSAIE</sequence>
<dbReference type="RefSeq" id="WP_281841430.1">
    <property type="nucleotide sequence ID" value="NZ_BROH01000002.1"/>
</dbReference>